<dbReference type="Gene3D" id="1.20.5.170">
    <property type="match status" value="1"/>
</dbReference>
<evidence type="ECO:0000313" key="10">
    <source>
        <dbReference type="EMBL" id="KAK2173178.1"/>
    </source>
</evidence>
<keyword evidence="11" id="KW-1185">Reference proteome</keyword>
<comment type="caution">
    <text evidence="10">The sequence shown here is derived from an EMBL/GenBank/DDBJ whole genome shotgun (WGS) entry which is preliminary data.</text>
</comment>
<protein>
    <recommendedName>
        <fullName evidence="6">X-box-binding protein 1</fullName>
    </recommendedName>
</protein>
<keyword evidence="1" id="KW-0832">Ubl conjugation</keyword>
<evidence type="ECO:0000256" key="4">
    <source>
        <dbReference type="ARBA" id="ARBA00023163"/>
    </source>
</evidence>
<feature type="coiled-coil region" evidence="7">
    <location>
        <begin position="78"/>
        <end position="133"/>
    </location>
</feature>
<evidence type="ECO:0000256" key="2">
    <source>
        <dbReference type="ARBA" id="ARBA00023015"/>
    </source>
</evidence>
<dbReference type="PROSITE" id="PS00036">
    <property type="entry name" value="BZIP_BASIC"/>
    <property type="match status" value="1"/>
</dbReference>
<dbReference type="PROSITE" id="PS50217">
    <property type="entry name" value="BZIP"/>
    <property type="match status" value="1"/>
</dbReference>
<dbReference type="Pfam" id="PF00170">
    <property type="entry name" value="bZIP_1"/>
    <property type="match status" value="1"/>
</dbReference>
<feature type="region of interest" description="Disordered" evidence="8">
    <location>
        <begin position="375"/>
        <end position="404"/>
    </location>
</feature>
<dbReference type="InterPro" id="IPR052470">
    <property type="entry name" value="ER_Stress-Reg_TF"/>
</dbReference>
<feature type="domain" description="BZIP" evidence="9">
    <location>
        <begin position="67"/>
        <end position="130"/>
    </location>
</feature>
<keyword evidence="7" id="KW-0175">Coiled coil</keyword>
<gene>
    <name evidence="10" type="ORF">NP493_895g01019</name>
</gene>
<reference evidence="10" key="1">
    <citation type="journal article" date="2023" name="Mol. Biol. Evol.">
        <title>Third-Generation Sequencing Reveals the Adaptive Role of the Epigenome in Three Deep-Sea Polychaetes.</title>
        <authorList>
            <person name="Perez M."/>
            <person name="Aroh O."/>
            <person name="Sun Y."/>
            <person name="Lan Y."/>
            <person name="Juniper S.K."/>
            <person name="Young C.R."/>
            <person name="Angers B."/>
            <person name="Qian P.Y."/>
        </authorList>
    </citation>
    <scope>NUCLEOTIDE SEQUENCE</scope>
    <source>
        <strain evidence="10">R07B-5</strain>
    </source>
</reference>
<keyword evidence="2" id="KW-0805">Transcription regulation</keyword>
<evidence type="ECO:0000256" key="6">
    <source>
        <dbReference type="ARBA" id="ARBA00040165"/>
    </source>
</evidence>
<keyword evidence="3" id="KW-0238">DNA-binding</keyword>
<sequence length="422" mass="46420">MASVSPKTIIITTSSGRLPNSCGNMLKLNVMRPIVSASPATGMNLGNETFLQSGPRKRRRLTHLTTEDRILRRKLKNRVAAQTARDRKKQRMNELEEELVCMQTENERLAKANELLRQQSVSLREENRELRARLAGSDVVTKKEHRDLLGFLSQLTDMPDGPSTDGIKQEAAVEDCPAAESTASLVGPTTAELESCRELIQFDHVYYKPPAQVASPGGVQVHQLPAAQTHYNNGQQSLLKTAPGNACKVDFDVDTTMTCQPTGSGVTDMDFELNINDIMELSNSLDQLGDLEALLKDNTKDYCPCPSEPVPQVVQVSQEDDVIVIPDEEPTPKQAQTCCSETKMETNVISILDTSDLCVPDESYELLNHLELHASSGSTSTESGYSSELSDVASPKSDISSIQDDSDNIWEDSFTELFPSLM</sequence>
<dbReference type="EMBL" id="JAODUO010000895">
    <property type="protein sequence ID" value="KAK2173178.1"/>
    <property type="molecule type" value="Genomic_DNA"/>
</dbReference>
<dbReference type="SMART" id="SM00338">
    <property type="entry name" value="BRLZ"/>
    <property type="match status" value="1"/>
</dbReference>
<dbReference type="CDD" id="cd14691">
    <property type="entry name" value="bZIP_XBP1"/>
    <property type="match status" value="1"/>
</dbReference>
<dbReference type="GO" id="GO:0005634">
    <property type="term" value="C:nucleus"/>
    <property type="evidence" value="ECO:0007669"/>
    <property type="project" value="TreeGrafter"/>
</dbReference>
<evidence type="ECO:0000256" key="7">
    <source>
        <dbReference type="SAM" id="Coils"/>
    </source>
</evidence>
<accession>A0AAD9KKE0</accession>
<evidence type="ECO:0000256" key="1">
    <source>
        <dbReference type="ARBA" id="ARBA00022843"/>
    </source>
</evidence>
<dbReference type="GO" id="GO:0000981">
    <property type="term" value="F:DNA-binding transcription factor activity, RNA polymerase II-specific"/>
    <property type="evidence" value="ECO:0007669"/>
    <property type="project" value="TreeGrafter"/>
</dbReference>
<evidence type="ECO:0000313" key="11">
    <source>
        <dbReference type="Proteomes" id="UP001209878"/>
    </source>
</evidence>
<proteinExistence type="predicted"/>
<dbReference type="SUPFAM" id="SSF57959">
    <property type="entry name" value="Leucine zipper domain"/>
    <property type="match status" value="1"/>
</dbReference>
<dbReference type="GO" id="GO:0000977">
    <property type="term" value="F:RNA polymerase II transcription regulatory region sequence-specific DNA binding"/>
    <property type="evidence" value="ECO:0007669"/>
    <property type="project" value="TreeGrafter"/>
</dbReference>
<keyword evidence="4" id="KW-0804">Transcription</keyword>
<name>A0AAD9KKE0_RIDPI</name>
<dbReference type="PANTHER" id="PTHR46542">
    <property type="entry name" value="X-BOX BINDING PROTEIN 1"/>
    <property type="match status" value="1"/>
</dbReference>
<evidence type="ECO:0000256" key="3">
    <source>
        <dbReference type="ARBA" id="ARBA00023125"/>
    </source>
</evidence>
<evidence type="ECO:0000256" key="8">
    <source>
        <dbReference type="SAM" id="MobiDB-lite"/>
    </source>
</evidence>
<dbReference type="Proteomes" id="UP001209878">
    <property type="component" value="Unassembled WGS sequence"/>
</dbReference>
<organism evidence="10 11">
    <name type="scientific">Ridgeia piscesae</name>
    <name type="common">Tubeworm</name>
    <dbReference type="NCBI Taxonomy" id="27915"/>
    <lineage>
        <taxon>Eukaryota</taxon>
        <taxon>Metazoa</taxon>
        <taxon>Spiralia</taxon>
        <taxon>Lophotrochozoa</taxon>
        <taxon>Annelida</taxon>
        <taxon>Polychaeta</taxon>
        <taxon>Sedentaria</taxon>
        <taxon>Canalipalpata</taxon>
        <taxon>Sabellida</taxon>
        <taxon>Siboglinidae</taxon>
        <taxon>Ridgeia</taxon>
    </lineage>
</organism>
<feature type="compositionally biased region" description="Low complexity" evidence="8">
    <location>
        <begin position="375"/>
        <end position="390"/>
    </location>
</feature>
<dbReference type="InterPro" id="IPR004827">
    <property type="entry name" value="bZIP"/>
</dbReference>
<dbReference type="InterPro" id="IPR046347">
    <property type="entry name" value="bZIP_sf"/>
</dbReference>
<evidence type="ECO:0000256" key="5">
    <source>
        <dbReference type="ARBA" id="ARBA00023242"/>
    </source>
</evidence>
<evidence type="ECO:0000259" key="9">
    <source>
        <dbReference type="PROSITE" id="PS50217"/>
    </source>
</evidence>
<keyword evidence="5" id="KW-0539">Nucleus</keyword>
<dbReference type="PANTHER" id="PTHR46542:SF1">
    <property type="entry name" value="X-BOX BINDING PROTEIN 1"/>
    <property type="match status" value="1"/>
</dbReference>
<dbReference type="AlphaFoldDB" id="A0AAD9KKE0"/>